<dbReference type="RefSeq" id="WP_188596185.1">
    <property type="nucleotide sequence ID" value="NZ_BMNL01000002.1"/>
</dbReference>
<keyword evidence="4" id="KW-1185">Reference proteome</keyword>
<dbReference type="OrthoDB" id="24039at2157"/>
<proteinExistence type="predicted"/>
<accession>A0A830GW26</accession>
<dbReference type="PROSITE" id="PS50983">
    <property type="entry name" value="FE_B12_PBP"/>
    <property type="match status" value="1"/>
</dbReference>
<feature type="domain" description="Fe/B12 periplasmic-binding" evidence="2">
    <location>
        <begin position="41"/>
        <end position="304"/>
    </location>
</feature>
<dbReference type="SUPFAM" id="SSF53807">
    <property type="entry name" value="Helical backbone' metal receptor"/>
    <property type="match status" value="1"/>
</dbReference>
<evidence type="ECO:0000313" key="3">
    <source>
        <dbReference type="EMBL" id="GGP20426.1"/>
    </source>
</evidence>
<gene>
    <name evidence="3" type="ORF">GCM10007981_08450</name>
</gene>
<dbReference type="InterPro" id="IPR050902">
    <property type="entry name" value="ABC_Transporter_SBP"/>
</dbReference>
<dbReference type="Gene3D" id="3.40.50.1980">
    <property type="entry name" value="Nitrogenase molybdenum iron protein domain"/>
    <property type="match status" value="2"/>
</dbReference>
<evidence type="ECO:0000313" key="4">
    <source>
        <dbReference type="Proteomes" id="UP000610960"/>
    </source>
</evidence>
<organism evidence="3 4">
    <name type="scientific">Thermocladium modestius</name>
    <dbReference type="NCBI Taxonomy" id="62609"/>
    <lineage>
        <taxon>Archaea</taxon>
        <taxon>Thermoproteota</taxon>
        <taxon>Thermoprotei</taxon>
        <taxon>Thermoproteales</taxon>
        <taxon>Thermoproteaceae</taxon>
        <taxon>Thermocladium</taxon>
    </lineage>
</organism>
<dbReference type="Proteomes" id="UP000610960">
    <property type="component" value="Unassembled WGS sequence"/>
</dbReference>
<dbReference type="AlphaFoldDB" id="A0A830GW26"/>
<evidence type="ECO:0000259" key="2">
    <source>
        <dbReference type="PROSITE" id="PS50983"/>
    </source>
</evidence>
<comment type="caution">
    <text evidence="3">The sequence shown here is derived from an EMBL/GenBank/DDBJ whole genome shotgun (WGS) entry which is preliminary data.</text>
</comment>
<evidence type="ECO:0000256" key="1">
    <source>
        <dbReference type="SAM" id="Phobius"/>
    </source>
</evidence>
<dbReference type="PANTHER" id="PTHR30535:SF34">
    <property type="entry name" value="MOLYBDATE-BINDING PROTEIN MOLA"/>
    <property type="match status" value="1"/>
</dbReference>
<keyword evidence="1" id="KW-0812">Transmembrane</keyword>
<keyword evidence="1" id="KW-0472">Membrane</keyword>
<name>A0A830GW26_9CREN</name>
<dbReference type="Pfam" id="PF01497">
    <property type="entry name" value="Peripla_BP_2"/>
    <property type="match status" value="1"/>
</dbReference>
<reference evidence="3" key="1">
    <citation type="journal article" date="2014" name="Int. J. Syst. Evol. Microbiol.">
        <title>Complete genome sequence of Corynebacterium casei LMG S-19264T (=DSM 44701T), isolated from a smear-ripened cheese.</title>
        <authorList>
            <consortium name="US DOE Joint Genome Institute (JGI-PGF)"/>
            <person name="Walter F."/>
            <person name="Albersmeier A."/>
            <person name="Kalinowski J."/>
            <person name="Ruckert C."/>
        </authorList>
    </citation>
    <scope>NUCLEOTIDE SEQUENCE</scope>
    <source>
        <strain evidence="3">JCM 10088</strain>
    </source>
</reference>
<dbReference type="EMBL" id="BMNL01000002">
    <property type="protein sequence ID" value="GGP20426.1"/>
    <property type="molecule type" value="Genomic_DNA"/>
</dbReference>
<feature type="transmembrane region" description="Helical" evidence="1">
    <location>
        <begin position="7"/>
        <end position="27"/>
    </location>
</feature>
<keyword evidence="1" id="KW-1133">Transmembrane helix</keyword>
<protein>
    <submittedName>
        <fullName evidence="3">ABC transporter substrate-binding protein</fullName>
    </submittedName>
</protein>
<reference evidence="3" key="2">
    <citation type="submission" date="2020-09" db="EMBL/GenBank/DDBJ databases">
        <authorList>
            <person name="Sun Q."/>
            <person name="Ohkuma M."/>
        </authorList>
    </citation>
    <scope>NUCLEOTIDE SEQUENCE</scope>
    <source>
        <strain evidence="3">JCM 10088</strain>
    </source>
</reference>
<dbReference type="InterPro" id="IPR002491">
    <property type="entry name" value="ABC_transptr_periplasmic_BD"/>
</dbReference>
<sequence>MKKNELLIIVVGVIVLVMIIIGVYAVWFSNASQRNPTIHERIASLDPTCTQLLYSLGLGKDVVAMDEYSVQLLNYFNETPGNNVTILQSIWPFPSLESILNSTPTAICYDYGWYGPQLSKLAGYNWTIVIINGTSDSNMSQIDNDILKAGEELGSYSNAREVVNGINAILASINSTTASLSRPTVIYLDGVNPIYSASFNTFIGYEIKAANGIDVVNTTYPWPQLSVSQFLLYNADYIIASDFMGNCSATLQAILSLPGVNSIKAVRENHVFIIGNLGQSLVEEPGPLSVYGVKLIAYIIHPQAFGVNPPHCINATWIMNYIRPEMSIG</sequence>
<dbReference type="PANTHER" id="PTHR30535">
    <property type="entry name" value="VITAMIN B12-BINDING PROTEIN"/>
    <property type="match status" value="1"/>
</dbReference>